<sequence>MGTVVKQKRGKLLADLAHPGDEVVVARGGQGGLRWKLRAVDVQGKKRTVKIGGKIEGTIKAVTA</sequence>
<feature type="domain" description="Obg" evidence="1">
    <location>
        <begin position="1"/>
        <end position="64"/>
    </location>
</feature>
<dbReference type="EMBL" id="JACGWN010000008">
    <property type="protein sequence ID" value="KAL0438491.1"/>
    <property type="molecule type" value="Genomic_DNA"/>
</dbReference>
<comment type="caution">
    <text evidence="2">The sequence shown here is derived from an EMBL/GenBank/DDBJ whole genome shotgun (WGS) entry which is preliminary data.</text>
</comment>
<dbReference type="SUPFAM" id="SSF82051">
    <property type="entry name" value="Obg GTP-binding protein N-terminal domain"/>
    <property type="match status" value="1"/>
</dbReference>
<dbReference type="PROSITE" id="PS51883">
    <property type="entry name" value="OBG"/>
    <property type="match status" value="1"/>
</dbReference>
<organism evidence="2">
    <name type="scientific">Sesamum latifolium</name>
    <dbReference type="NCBI Taxonomy" id="2727402"/>
    <lineage>
        <taxon>Eukaryota</taxon>
        <taxon>Viridiplantae</taxon>
        <taxon>Streptophyta</taxon>
        <taxon>Embryophyta</taxon>
        <taxon>Tracheophyta</taxon>
        <taxon>Spermatophyta</taxon>
        <taxon>Magnoliopsida</taxon>
        <taxon>eudicotyledons</taxon>
        <taxon>Gunneridae</taxon>
        <taxon>Pentapetalae</taxon>
        <taxon>asterids</taxon>
        <taxon>lamiids</taxon>
        <taxon>Lamiales</taxon>
        <taxon>Pedaliaceae</taxon>
        <taxon>Sesamum</taxon>
    </lineage>
</organism>
<evidence type="ECO:0000259" key="1">
    <source>
        <dbReference type="PROSITE" id="PS51883"/>
    </source>
</evidence>
<dbReference type="GO" id="GO:0042254">
    <property type="term" value="P:ribosome biogenesis"/>
    <property type="evidence" value="ECO:0007669"/>
    <property type="project" value="UniProtKB-UniRule"/>
</dbReference>
<reference evidence="2" key="2">
    <citation type="journal article" date="2024" name="Plant">
        <title>Genomic evolution and insights into agronomic trait innovations of Sesamum species.</title>
        <authorList>
            <person name="Miao H."/>
            <person name="Wang L."/>
            <person name="Qu L."/>
            <person name="Liu H."/>
            <person name="Sun Y."/>
            <person name="Le M."/>
            <person name="Wang Q."/>
            <person name="Wei S."/>
            <person name="Zheng Y."/>
            <person name="Lin W."/>
            <person name="Duan Y."/>
            <person name="Cao H."/>
            <person name="Xiong S."/>
            <person name="Wang X."/>
            <person name="Wei L."/>
            <person name="Li C."/>
            <person name="Ma Q."/>
            <person name="Ju M."/>
            <person name="Zhao R."/>
            <person name="Li G."/>
            <person name="Mu C."/>
            <person name="Tian Q."/>
            <person name="Mei H."/>
            <person name="Zhang T."/>
            <person name="Gao T."/>
            <person name="Zhang H."/>
        </authorList>
    </citation>
    <scope>NUCLEOTIDE SEQUENCE</scope>
    <source>
        <strain evidence="2">KEN1</strain>
    </source>
</reference>
<proteinExistence type="predicted"/>
<dbReference type="InterPro" id="IPR036726">
    <property type="entry name" value="GTP1_OBG_dom_sf"/>
</dbReference>
<dbReference type="AlphaFoldDB" id="A0AAW2WEW6"/>
<dbReference type="Pfam" id="PF01018">
    <property type="entry name" value="GTP1_OBG"/>
    <property type="match status" value="1"/>
</dbReference>
<protein>
    <submittedName>
        <fullName evidence="2">GTP-binding protein OBGC2</fullName>
    </submittedName>
</protein>
<dbReference type="Gene3D" id="2.70.210.12">
    <property type="entry name" value="GTP1/OBG domain"/>
    <property type="match status" value="1"/>
</dbReference>
<dbReference type="InterPro" id="IPR006169">
    <property type="entry name" value="GTP1_OBG_dom"/>
</dbReference>
<accession>A0AAW2WEW6</accession>
<evidence type="ECO:0000313" key="2">
    <source>
        <dbReference type="EMBL" id="KAL0438491.1"/>
    </source>
</evidence>
<name>A0AAW2WEW6_9LAMI</name>
<gene>
    <name evidence="2" type="ORF">Slati_2332100</name>
</gene>
<reference evidence="2" key="1">
    <citation type="submission" date="2020-06" db="EMBL/GenBank/DDBJ databases">
        <authorList>
            <person name="Li T."/>
            <person name="Hu X."/>
            <person name="Zhang T."/>
            <person name="Song X."/>
            <person name="Zhang H."/>
            <person name="Dai N."/>
            <person name="Sheng W."/>
            <person name="Hou X."/>
            <person name="Wei L."/>
        </authorList>
    </citation>
    <scope>NUCLEOTIDE SEQUENCE</scope>
    <source>
        <strain evidence="2">KEN1</strain>
        <tissue evidence="2">Leaf</tissue>
    </source>
</reference>